<dbReference type="EMBL" id="UINC01002374">
    <property type="protein sequence ID" value="SUZ96011.1"/>
    <property type="molecule type" value="Genomic_DNA"/>
</dbReference>
<protein>
    <submittedName>
        <fullName evidence="1">Uncharacterized protein</fullName>
    </submittedName>
</protein>
<accession>A0A381RXZ3</accession>
<name>A0A381RXZ3_9ZZZZ</name>
<reference evidence="1" key="1">
    <citation type="submission" date="2018-05" db="EMBL/GenBank/DDBJ databases">
        <authorList>
            <person name="Lanie J.A."/>
            <person name="Ng W.-L."/>
            <person name="Kazmierczak K.M."/>
            <person name="Andrzejewski T.M."/>
            <person name="Davidsen T.M."/>
            <person name="Wayne K.J."/>
            <person name="Tettelin H."/>
            <person name="Glass J.I."/>
            <person name="Rusch D."/>
            <person name="Podicherti R."/>
            <person name="Tsui H.-C.T."/>
            <person name="Winkler M.E."/>
        </authorList>
    </citation>
    <scope>NUCLEOTIDE SEQUENCE</scope>
</reference>
<evidence type="ECO:0000313" key="1">
    <source>
        <dbReference type="EMBL" id="SUZ96011.1"/>
    </source>
</evidence>
<sequence>MKMPTSEIIDRYTITLLKSERTDEDVSEELEAYKKELPNTDSVQTFIDRMYEINGKIWETEGDIRKGVDMPLEEVGRLAITVRELNQIRNGIKGEIVDEFAEGFKEIKVNYTKVDYGRSE</sequence>
<proteinExistence type="predicted"/>
<dbReference type="AlphaFoldDB" id="A0A381RXZ3"/>
<organism evidence="1">
    <name type="scientific">marine metagenome</name>
    <dbReference type="NCBI Taxonomy" id="408172"/>
    <lineage>
        <taxon>unclassified sequences</taxon>
        <taxon>metagenomes</taxon>
        <taxon>ecological metagenomes</taxon>
    </lineage>
</organism>
<gene>
    <name evidence="1" type="ORF">METZ01_LOCUS48865</name>
</gene>